<proteinExistence type="inferred from homology"/>
<dbReference type="Pfam" id="PF13193">
    <property type="entry name" value="AMP-binding_C"/>
    <property type="match status" value="1"/>
</dbReference>
<keyword evidence="6" id="KW-1185">Reference proteome</keyword>
<dbReference type="InterPro" id="IPR020845">
    <property type="entry name" value="AMP-binding_CS"/>
</dbReference>
<dbReference type="Proteomes" id="UP000502996">
    <property type="component" value="Chromosome"/>
</dbReference>
<keyword evidence="2 5" id="KW-0436">Ligase</keyword>
<dbReference type="InterPro" id="IPR000873">
    <property type="entry name" value="AMP-dep_synth/lig_dom"/>
</dbReference>
<comment type="similarity">
    <text evidence="1">Belongs to the ATP-dependent AMP-binding enzyme family.</text>
</comment>
<dbReference type="InterPro" id="IPR025110">
    <property type="entry name" value="AMP-bd_C"/>
</dbReference>
<dbReference type="PANTHER" id="PTHR43767:SF1">
    <property type="entry name" value="NONRIBOSOMAL PEPTIDE SYNTHASE PES1 (EUROFUNG)-RELATED"/>
    <property type="match status" value="1"/>
</dbReference>
<reference evidence="5 6" key="1">
    <citation type="submission" date="2020-02" db="EMBL/GenBank/DDBJ databases">
        <title>Full genome sequence of Nocardioides sp. R-3366.</title>
        <authorList>
            <person name="Im W.-T."/>
        </authorList>
    </citation>
    <scope>NUCLEOTIDE SEQUENCE [LARGE SCALE GENOMIC DNA]</scope>
    <source>
        <strain evidence="5 6">R-3366</strain>
    </source>
</reference>
<dbReference type="Pfam" id="PF00501">
    <property type="entry name" value="AMP-binding"/>
    <property type="match status" value="1"/>
</dbReference>
<dbReference type="SUPFAM" id="SSF56801">
    <property type="entry name" value="Acetyl-CoA synthetase-like"/>
    <property type="match status" value="1"/>
</dbReference>
<sequence length="521" mass="55784">METLNARWADRVAREPGAACLLYFDGRLTVAEVDRLAASAAADLSARGVGRGDRVALQLQNTPHFPVLMLALWRLGAAAVLVNPMYAGRELHEVLADSGAVGLACPHALAPAAEAATAGTDVAWTLVVSERSFQRRDDPRVFASPRVESDDLVALPAAEAAYADVGPDDPALFTYTSGTTGPPKAALNTHANLLAVCDTYAPWVGLVPGDRVFAMAPLFHITGAVVNATIALVHDCALVLIGRFRPDVAIDAFVEHRVSFTIGAITAFNAIAALPHAAREHFASFTSVYSGGAPIPPSTVARFEERFGVYVHNAYGMTETSSAVVAVPRGTPAPVDPAYGALAIGQALPSVTVRVLDDAGQPVPPGTEGQLEVTGAPVVPGYWQRPEETARTLPKGHLRTGDVAVMDEDGWVFLVDRLKDQINTSGYKVWPREVEDVLYLHPAVHEAAVVGRPDDYRGEAVVAFVAVREGAEPPADLEAFCRERLAAYKVPREFLVVDELPKTQTGKIRRRELRERPRPGQ</sequence>
<dbReference type="EMBL" id="CP049257">
    <property type="protein sequence ID" value="QIG45490.1"/>
    <property type="molecule type" value="Genomic_DNA"/>
</dbReference>
<dbReference type="InterPro" id="IPR045851">
    <property type="entry name" value="AMP-bd_C_sf"/>
</dbReference>
<evidence type="ECO:0000313" key="5">
    <source>
        <dbReference type="EMBL" id="QIG45490.1"/>
    </source>
</evidence>
<evidence type="ECO:0000256" key="1">
    <source>
        <dbReference type="ARBA" id="ARBA00006432"/>
    </source>
</evidence>
<organism evidence="5 6">
    <name type="scientific">Nocardioides anomalus</name>
    <dbReference type="NCBI Taxonomy" id="2712223"/>
    <lineage>
        <taxon>Bacteria</taxon>
        <taxon>Bacillati</taxon>
        <taxon>Actinomycetota</taxon>
        <taxon>Actinomycetes</taxon>
        <taxon>Propionibacteriales</taxon>
        <taxon>Nocardioidaceae</taxon>
        <taxon>Nocardioides</taxon>
    </lineage>
</organism>
<dbReference type="RefSeq" id="WP_165238119.1">
    <property type="nucleotide sequence ID" value="NZ_CP049257.1"/>
</dbReference>
<dbReference type="KEGG" id="nano:G5V58_24530"/>
<dbReference type="InterPro" id="IPR042099">
    <property type="entry name" value="ANL_N_sf"/>
</dbReference>
<accession>A0A6G6WK95</accession>
<gene>
    <name evidence="5" type="ORF">G5V58_24530</name>
</gene>
<evidence type="ECO:0000313" key="6">
    <source>
        <dbReference type="Proteomes" id="UP000502996"/>
    </source>
</evidence>
<feature type="domain" description="AMP-binding enzyme C-terminal" evidence="4">
    <location>
        <begin position="433"/>
        <end position="507"/>
    </location>
</feature>
<feature type="domain" description="AMP-dependent synthetase/ligase" evidence="3">
    <location>
        <begin position="10"/>
        <end position="383"/>
    </location>
</feature>
<dbReference type="AlphaFoldDB" id="A0A6G6WK95"/>
<dbReference type="Gene3D" id="3.40.50.12780">
    <property type="entry name" value="N-terminal domain of ligase-like"/>
    <property type="match status" value="1"/>
</dbReference>
<dbReference type="PANTHER" id="PTHR43767">
    <property type="entry name" value="LONG-CHAIN-FATTY-ACID--COA LIGASE"/>
    <property type="match status" value="1"/>
</dbReference>
<protein>
    <submittedName>
        <fullName evidence="5">Long-chain fatty acid--CoA ligase</fullName>
    </submittedName>
</protein>
<dbReference type="GO" id="GO:0016878">
    <property type="term" value="F:acid-thiol ligase activity"/>
    <property type="evidence" value="ECO:0007669"/>
    <property type="project" value="UniProtKB-ARBA"/>
</dbReference>
<evidence type="ECO:0000259" key="4">
    <source>
        <dbReference type="Pfam" id="PF13193"/>
    </source>
</evidence>
<evidence type="ECO:0000256" key="2">
    <source>
        <dbReference type="ARBA" id="ARBA00022598"/>
    </source>
</evidence>
<name>A0A6G6WK95_9ACTN</name>
<dbReference type="InterPro" id="IPR050237">
    <property type="entry name" value="ATP-dep_AMP-bd_enzyme"/>
</dbReference>
<dbReference type="FunFam" id="3.30.300.30:FF:000008">
    <property type="entry name" value="2,3-dihydroxybenzoate-AMP ligase"/>
    <property type="match status" value="1"/>
</dbReference>
<dbReference type="Gene3D" id="3.30.300.30">
    <property type="match status" value="1"/>
</dbReference>
<evidence type="ECO:0000259" key="3">
    <source>
        <dbReference type="Pfam" id="PF00501"/>
    </source>
</evidence>
<dbReference type="PROSITE" id="PS00455">
    <property type="entry name" value="AMP_BINDING"/>
    <property type="match status" value="1"/>
</dbReference>